<name>A0A9D2PT86_9FIRM</name>
<reference evidence="1" key="2">
    <citation type="submission" date="2021-04" db="EMBL/GenBank/DDBJ databases">
        <authorList>
            <person name="Gilroy R."/>
        </authorList>
    </citation>
    <scope>NUCLEOTIDE SEQUENCE</scope>
    <source>
        <strain evidence="1">CHK198-12963</strain>
    </source>
</reference>
<accession>A0A9D2PT86</accession>
<evidence type="ECO:0000313" key="1">
    <source>
        <dbReference type="EMBL" id="HJC66286.1"/>
    </source>
</evidence>
<protein>
    <submittedName>
        <fullName evidence="1">Uncharacterized protein</fullName>
    </submittedName>
</protein>
<dbReference type="AlphaFoldDB" id="A0A9D2PT86"/>
<organism evidence="1 2">
    <name type="scientific">Candidatus Enterocloster excrementigallinarum</name>
    <dbReference type="NCBI Taxonomy" id="2838558"/>
    <lineage>
        <taxon>Bacteria</taxon>
        <taxon>Bacillati</taxon>
        <taxon>Bacillota</taxon>
        <taxon>Clostridia</taxon>
        <taxon>Lachnospirales</taxon>
        <taxon>Lachnospiraceae</taxon>
        <taxon>Enterocloster</taxon>
    </lineage>
</organism>
<comment type="caution">
    <text evidence="1">The sequence shown here is derived from an EMBL/GenBank/DDBJ whole genome shotgun (WGS) entry which is preliminary data.</text>
</comment>
<reference evidence="1" key="1">
    <citation type="journal article" date="2021" name="PeerJ">
        <title>Extensive microbial diversity within the chicken gut microbiome revealed by metagenomics and culture.</title>
        <authorList>
            <person name="Gilroy R."/>
            <person name="Ravi A."/>
            <person name="Getino M."/>
            <person name="Pursley I."/>
            <person name="Horton D.L."/>
            <person name="Alikhan N.F."/>
            <person name="Baker D."/>
            <person name="Gharbi K."/>
            <person name="Hall N."/>
            <person name="Watson M."/>
            <person name="Adriaenssens E.M."/>
            <person name="Foster-Nyarko E."/>
            <person name="Jarju S."/>
            <person name="Secka A."/>
            <person name="Antonio M."/>
            <person name="Oren A."/>
            <person name="Chaudhuri R.R."/>
            <person name="La Ragione R."/>
            <person name="Hildebrand F."/>
            <person name="Pallen M.J."/>
        </authorList>
    </citation>
    <scope>NUCLEOTIDE SEQUENCE</scope>
    <source>
        <strain evidence="1">CHK198-12963</strain>
    </source>
</reference>
<proteinExistence type="predicted"/>
<gene>
    <name evidence="1" type="ORF">H9931_06130</name>
</gene>
<dbReference type="Proteomes" id="UP000823863">
    <property type="component" value="Unassembled WGS sequence"/>
</dbReference>
<dbReference type="EMBL" id="DWWB01000030">
    <property type="protein sequence ID" value="HJC66286.1"/>
    <property type="molecule type" value="Genomic_DNA"/>
</dbReference>
<sequence>MTGVEIFQFHKWKAAFFGAALFTAVNLTAVSAFGADAWAVVKKLTGRLPSSGLCQQSVAD</sequence>
<evidence type="ECO:0000313" key="2">
    <source>
        <dbReference type="Proteomes" id="UP000823863"/>
    </source>
</evidence>